<dbReference type="HOGENOM" id="CLU_034084_2_1_0"/>
<dbReference type="SUPFAM" id="SSF56059">
    <property type="entry name" value="Glutathione synthetase ATP-binding domain-like"/>
    <property type="match status" value="1"/>
</dbReference>
<evidence type="ECO:0000259" key="5">
    <source>
        <dbReference type="PROSITE" id="PS50975"/>
    </source>
</evidence>
<evidence type="ECO:0000256" key="3">
    <source>
        <dbReference type="ARBA" id="ARBA00022840"/>
    </source>
</evidence>
<name>A8F6F3_PSELT</name>
<dbReference type="PROSITE" id="PS50975">
    <property type="entry name" value="ATP_GRASP"/>
    <property type="match status" value="1"/>
</dbReference>
<evidence type="ECO:0000256" key="2">
    <source>
        <dbReference type="ARBA" id="ARBA00022741"/>
    </source>
</evidence>
<gene>
    <name evidence="6" type="ordered locus">Tlet_1172</name>
</gene>
<dbReference type="RefSeq" id="WP_012003218.1">
    <property type="nucleotide sequence ID" value="NC_009828.1"/>
</dbReference>
<dbReference type="Gene3D" id="3.30.470.20">
    <property type="entry name" value="ATP-grasp fold, B domain"/>
    <property type="match status" value="1"/>
</dbReference>
<dbReference type="Gene3D" id="3.30.1490.20">
    <property type="entry name" value="ATP-grasp fold, A domain"/>
    <property type="match status" value="1"/>
</dbReference>
<dbReference type="PANTHER" id="PTHR43055">
    <property type="entry name" value="FORMATE-DEPENDENT PHOSPHORIBOSYLGLYCINAMIDE FORMYLTRANSFERASE"/>
    <property type="match status" value="1"/>
</dbReference>
<feature type="domain" description="ATP-grasp" evidence="5">
    <location>
        <begin position="111"/>
        <end position="298"/>
    </location>
</feature>
<keyword evidence="3 4" id="KW-0067">ATP-binding</keyword>
<dbReference type="Proteomes" id="UP000002016">
    <property type="component" value="Chromosome"/>
</dbReference>
<keyword evidence="1" id="KW-0436">Ligase</keyword>
<reference evidence="6 7" key="1">
    <citation type="submission" date="2007-08" db="EMBL/GenBank/DDBJ databases">
        <title>Complete sequence of Thermotoga lettingae TMO.</title>
        <authorList>
            <consortium name="US DOE Joint Genome Institute"/>
            <person name="Copeland A."/>
            <person name="Lucas S."/>
            <person name="Lapidus A."/>
            <person name="Barry K."/>
            <person name="Glavina del Rio T."/>
            <person name="Dalin E."/>
            <person name="Tice H."/>
            <person name="Pitluck S."/>
            <person name="Foster B."/>
            <person name="Bruce D."/>
            <person name="Schmutz J."/>
            <person name="Larimer F."/>
            <person name="Land M."/>
            <person name="Hauser L."/>
            <person name="Kyrpides N."/>
            <person name="Mikhailova N."/>
            <person name="Nelson K."/>
            <person name="Gogarten J.P."/>
            <person name="Noll K."/>
            <person name="Richardson P."/>
        </authorList>
    </citation>
    <scope>NUCLEOTIDE SEQUENCE [LARGE SCALE GENOMIC DNA]</scope>
    <source>
        <strain evidence="7">ATCC BAA-301 / DSM 14385 / NBRC 107922 / TMO</strain>
    </source>
</reference>
<sequence>MYNFLLIEAEYRKVLPVIRHIGKSGYGVYAISLNRFSIGGSSKYVKKNYFMRDLELQTVLNIIDKNKIDIVIPCNEKSVRFLSKHIDKFETTIVTPNIDSFELCEDKLRTLQLAESLNIRIPKTHYFHNLAELNENLDKIDFSPAVLKPRKSSGSRGIIYVKSKDEILGVLNNDYIEKFGMPLVQEYIPQDGESIGVSFLYYKSNKIMEFCHKRIRQYPPTGGPSTLAVSIYDEEAIKIGEKLLNALKWNGLAMVEFKRDPTTKELVLMEVNPRMWGTIGLALFSGADFIRAIVEVFLKNNLNLNYPKYNEGYYFRWFFPGDILSIIKSQDLSFLKKLKSLLFDKHKPVSYQILDGSDLLPVLNTILFSIFRKS</sequence>
<accession>A8F6F3</accession>
<dbReference type="Gene3D" id="3.40.50.20">
    <property type="match status" value="1"/>
</dbReference>
<dbReference type="InterPro" id="IPR003806">
    <property type="entry name" value="ATP-grasp_PylC-type"/>
</dbReference>
<protein>
    <recommendedName>
        <fullName evidence="5">ATP-grasp domain-containing protein</fullName>
    </recommendedName>
</protein>
<evidence type="ECO:0000256" key="4">
    <source>
        <dbReference type="PROSITE-ProRule" id="PRU00409"/>
    </source>
</evidence>
<dbReference type="GO" id="GO:0046872">
    <property type="term" value="F:metal ion binding"/>
    <property type="evidence" value="ECO:0007669"/>
    <property type="project" value="InterPro"/>
</dbReference>
<dbReference type="Pfam" id="PF02655">
    <property type="entry name" value="ATP-grasp_3"/>
    <property type="match status" value="1"/>
</dbReference>
<dbReference type="STRING" id="416591.Tlet_1172"/>
<organism evidence="6 7">
    <name type="scientific">Pseudothermotoga lettingae (strain ATCC BAA-301 / DSM 14385 / NBRC 107922 / TMO)</name>
    <name type="common">Thermotoga lettingae</name>
    <dbReference type="NCBI Taxonomy" id="416591"/>
    <lineage>
        <taxon>Bacteria</taxon>
        <taxon>Thermotogati</taxon>
        <taxon>Thermotogota</taxon>
        <taxon>Thermotogae</taxon>
        <taxon>Thermotogales</taxon>
        <taxon>Thermotogaceae</taxon>
        <taxon>Pseudothermotoga</taxon>
    </lineage>
</organism>
<evidence type="ECO:0000313" key="6">
    <source>
        <dbReference type="EMBL" id="ABV33737.1"/>
    </source>
</evidence>
<dbReference type="AlphaFoldDB" id="A8F6F3"/>
<dbReference type="GO" id="GO:0016874">
    <property type="term" value="F:ligase activity"/>
    <property type="evidence" value="ECO:0007669"/>
    <property type="project" value="UniProtKB-KW"/>
</dbReference>
<dbReference type="GO" id="GO:0005829">
    <property type="term" value="C:cytosol"/>
    <property type="evidence" value="ECO:0007669"/>
    <property type="project" value="TreeGrafter"/>
</dbReference>
<dbReference type="PANTHER" id="PTHR43055:SF1">
    <property type="entry name" value="FORMATE-DEPENDENT PHOSPHORIBOSYLGLYCINAMIDE FORMYLTRANSFERASE"/>
    <property type="match status" value="1"/>
</dbReference>
<keyword evidence="2 4" id="KW-0547">Nucleotide-binding</keyword>
<dbReference type="InterPro" id="IPR013815">
    <property type="entry name" value="ATP_grasp_subdomain_1"/>
</dbReference>
<evidence type="ECO:0000256" key="1">
    <source>
        <dbReference type="ARBA" id="ARBA00022598"/>
    </source>
</evidence>
<dbReference type="InterPro" id="IPR011761">
    <property type="entry name" value="ATP-grasp"/>
</dbReference>
<reference evidence="6 7" key="2">
    <citation type="journal article" date="2009" name="Proc. Natl. Acad. Sci. U.S.A.">
        <title>On the chimeric nature, thermophilic origin, and phylogenetic placement of the Thermotogales.</title>
        <authorList>
            <person name="Zhaxybayeva O."/>
            <person name="Swithers K.S."/>
            <person name="Lapierre P."/>
            <person name="Fournier G.P."/>
            <person name="Bickhart D.M."/>
            <person name="DeBoy R.T."/>
            <person name="Nelson K.E."/>
            <person name="Nesbo C.L."/>
            <person name="Doolittle W.F."/>
            <person name="Gogarten J.P."/>
            <person name="Noll K.M."/>
        </authorList>
    </citation>
    <scope>NUCLEOTIDE SEQUENCE [LARGE SCALE GENOMIC DNA]</scope>
    <source>
        <strain evidence="7">ATCC BAA-301 / DSM 14385 / NBRC 107922 / TMO</strain>
    </source>
</reference>
<proteinExistence type="predicted"/>
<keyword evidence="7" id="KW-1185">Reference proteome</keyword>
<dbReference type="KEGG" id="tle:Tlet_1172"/>
<dbReference type="GO" id="GO:0005524">
    <property type="term" value="F:ATP binding"/>
    <property type="evidence" value="ECO:0007669"/>
    <property type="project" value="UniProtKB-UniRule"/>
</dbReference>
<dbReference type="OrthoDB" id="5420347at2"/>
<dbReference type="EMBL" id="CP000812">
    <property type="protein sequence ID" value="ABV33737.1"/>
    <property type="molecule type" value="Genomic_DNA"/>
</dbReference>
<evidence type="ECO:0000313" key="7">
    <source>
        <dbReference type="Proteomes" id="UP000002016"/>
    </source>
</evidence>
<dbReference type="eggNOG" id="COG3919">
    <property type="taxonomic scope" value="Bacteria"/>
</dbReference>